<dbReference type="GO" id="GO:0016846">
    <property type="term" value="F:carbon-sulfur lyase activity"/>
    <property type="evidence" value="ECO:0007669"/>
    <property type="project" value="TreeGrafter"/>
</dbReference>
<dbReference type="FunFam" id="3.40.640.10:FF:000046">
    <property type="entry name" value="Cystathionine gamma-lyase"/>
    <property type="match status" value="1"/>
</dbReference>
<comment type="similarity">
    <text evidence="4">Belongs to the trans-sulfuration enzymes family.</text>
</comment>
<evidence type="ECO:0000313" key="6">
    <source>
        <dbReference type="Proteomes" id="UP000178425"/>
    </source>
</evidence>
<evidence type="ECO:0000313" key="5">
    <source>
        <dbReference type="EMBL" id="OGF79489.1"/>
    </source>
</evidence>
<dbReference type="PIRSF" id="PIRSF001434">
    <property type="entry name" value="CGS"/>
    <property type="match status" value="1"/>
</dbReference>
<dbReference type="Proteomes" id="UP000178425">
    <property type="component" value="Unassembled WGS sequence"/>
</dbReference>
<name>A0A1F5WV16_9BACT</name>
<evidence type="ECO:0000256" key="1">
    <source>
        <dbReference type="ARBA" id="ARBA00001933"/>
    </source>
</evidence>
<dbReference type="InterPro" id="IPR015421">
    <property type="entry name" value="PyrdxlP-dep_Trfase_major"/>
</dbReference>
<keyword evidence="2 3" id="KW-0663">Pyridoxal phosphate</keyword>
<feature type="modified residue" description="N6-(pyridoxal phosphate)lysine" evidence="3">
    <location>
        <position position="215"/>
    </location>
</feature>
<evidence type="ECO:0008006" key="7">
    <source>
        <dbReference type="Google" id="ProtNLM"/>
    </source>
</evidence>
<sequence length="398" mass="43771">MVKHRKFSAETKLRPKTLEIHGGGALTDSELRIGVDRVAAYPLGTLEEGEAKFAGTKEGFMYSRITNRTVDKLEKRLAVMEGAEACLCTSSGMSAIDLISKYLANNGGHVVSSNRLYGGVFHLFDVILPSLGIERTFVEDPQNGTGWIMGHSGRTKFFHLENPSNPLIDIFDIKFIADITHSFGVPLVVDSTLATPVLLKPLSLGADIVVHSLSKYMGDGEVIGGAILGKKDLIDDLKKMWFRDTGPCMSPDTASLLLAHIESLTVRMREHCRNAMKIAAFLAGHPKVSRVFYPGIGERAERNRKLMPKGFGGLMAFEVNGGRENAKMVLESLKLFWHAPNIGESRSLIIYPWGETHGQMADSDKLKAGITAGTLRLSLGREDHRDLIYDLHQALEKI</sequence>
<evidence type="ECO:0000256" key="4">
    <source>
        <dbReference type="RuleBase" id="RU362118"/>
    </source>
</evidence>
<gene>
    <name evidence="5" type="ORF">A2W54_02375</name>
</gene>
<dbReference type="InterPro" id="IPR000277">
    <property type="entry name" value="Cys/Met-Metab_PyrdxlP-dep_enz"/>
</dbReference>
<evidence type="ECO:0000256" key="2">
    <source>
        <dbReference type="ARBA" id="ARBA00022898"/>
    </source>
</evidence>
<comment type="cofactor">
    <cofactor evidence="1 4">
        <name>pyridoxal 5'-phosphate</name>
        <dbReference type="ChEBI" id="CHEBI:597326"/>
    </cofactor>
</comment>
<organism evidence="5 6">
    <name type="scientific">Candidatus Giovannonibacteria bacterium RIFCSPHIGHO2_02_43_13</name>
    <dbReference type="NCBI Taxonomy" id="1798330"/>
    <lineage>
        <taxon>Bacteria</taxon>
        <taxon>Candidatus Giovannoniibacteriota</taxon>
    </lineage>
</organism>
<dbReference type="GO" id="GO:0030170">
    <property type="term" value="F:pyridoxal phosphate binding"/>
    <property type="evidence" value="ECO:0007669"/>
    <property type="project" value="InterPro"/>
</dbReference>
<dbReference type="InterPro" id="IPR015422">
    <property type="entry name" value="PyrdxlP-dep_Trfase_small"/>
</dbReference>
<dbReference type="GO" id="GO:0005737">
    <property type="term" value="C:cytoplasm"/>
    <property type="evidence" value="ECO:0007669"/>
    <property type="project" value="TreeGrafter"/>
</dbReference>
<dbReference type="InterPro" id="IPR015424">
    <property type="entry name" value="PyrdxlP-dep_Trfase"/>
</dbReference>
<evidence type="ECO:0000256" key="3">
    <source>
        <dbReference type="PIRSR" id="PIRSR001434-2"/>
    </source>
</evidence>
<dbReference type="GO" id="GO:0019346">
    <property type="term" value="P:transsulfuration"/>
    <property type="evidence" value="ECO:0007669"/>
    <property type="project" value="InterPro"/>
</dbReference>
<dbReference type="Pfam" id="PF01053">
    <property type="entry name" value="Cys_Met_Meta_PP"/>
    <property type="match status" value="1"/>
</dbReference>
<dbReference type="PANTHER" id="PTHR11808">
    <property type="entry name" value="TRANS-SULFURATION ENZYME FAMILY MEMBER"/>
    <property type="match status" value="1"/>
</dbReference>
<reference evidence="5 6" key="1">
    <citation type="journal article" date="2016" name="Nat. Commun.">
        <title>Thousands of microbial genomes shed light on interconnected biogeochemical processes in an aquifer system.</title>
        <authorList>
            <person name="Anantharaman K."/>
            <person name="Brown C.T."/>
            <person name="Hug L.A."/>
            <person name="Sharon I."/>
            <person name="Castelle C.J."/>
            <person name="Probst A.J."/>
            <person name="Thomas B.C."/>
            <person name="Singh A."/>
            <person name="Wilkins M.J."/>
            <person name="Karaoz U."/>
            <person name="Brodie E.L."/>
            <person name="Williams K.H."/>
            <person name="Hubbard S.S."/>
            <person name="Banfield J.F."/>
        </authorList>
    </citation>
    <scope>NUCLEOTIDE SEQUENCE [LARGE SCALE GENOMIC DNA]</scope>
</reference>
<dbReference type="AlphaFoldDB" id="A0A1F5WV16"/>
<dbReference type="EMBL" id="MFHI01000001">
    <property type="protein sequence ID" value="OGF79489.1"/>
    <property type="molecule type" value="Genomic_DNA"/>
</dbReference>
<protein>
    <recommendedName>
        <fullName evidence="7">Cystathionine gamma-synthase</fullName>
    </recommendedName>
</protein>
<dbReference type="Gene3D" id="3.90.1150.10">
    <property type="entry name" value="Aspartate Aminotransferase, domain 1"/>
    <property type="match status" value="1"/>
</dbReference>
<comment type="caution">
    <text evidence="5">The sequence shown here is derived from an EMBL/GenBank/DDBJ whole genome shotgun (WGS) entry which is preliminary data.</text>
</comment>
<dbReference type="PANTHER" id="PTHR11808:SF80">
    <property type="entry name" value="CYSTATHIONINE GAMMA-LYASE"/>
    <property type="match status" value="1"/>
</dbReference>
<dbReference type="SUPFAM" id="SSF53383">
    <property type="entry name" value="PLP-dependent transferases"/>
    <property type="match status" value="1"/>
</dbReference>
<accession>A0A1F5WV16</accession>
<proteinExistence type="inferred from homology"/>
<dbReference type="Gene3D" id="3.40.640.10">
    <property type="entry name" value="Type I PLP-dependent aspartate aminotransferase-like (Major domain)"/>
    <property type="match status" value="1"/>
</dbReference>